<evidence type="ECO:0000313" key="1">
    <source>
        <dbReference type="EMBL" id="MBO0511320.1"/>
    </source>
</evidence>
<keyword evidence="2" id="KW-1185">Reference proteome</keyword>
<proteinExistence type="predicted"/>
<protein>
    <submittedName>
        <fullName evidence="1">Uncharacterized protein</fullName>
    </submittedName>
</protein>
<dbReference type="AlphaFoldDB" id="A0A939F6J4"/>
<sequence>MTASSRDVAAVGRGVHALIPSGPAGPRPTAGQQASAALSALRTVPVQAAVLQAAVALLSDLAETAIVQGDREAATATVNLLLDALSTARSAS</sequence>
<comment type="caution">
    <text evidence="1">The sequence shown here is derived from an EMBL/GenBank/DDBJ whole genome shotgun (WGS) entry which is preliminary data.</text>
</comment>
<dbReference type="EMBL" id="JAFLRJ010000042">
    <property type="protein sequence ID" value="MBO0511320.1"/>
    <property type="molecule type" value="Genomic_DNA"/>
</dbReference>
<dbReference type="RefSeq" id="WP_206960744.1">
    <property type="nucleotide sequence ID" value="NZ_BAAAJJ010000029.1"/>
</dbReference>
<gene>
    <name evidence="1" type="ORF">J0695_05775</name>
</gene>
<name>A0A939F6J4_9ACTN</name>
<organism evidence="1 2">
    <name type="scientific">Streptomyces beijiangensis</name>
    <dbReference type="NCBI Taxonomy" id="163361"/>
    <lineage>
        <taxon>Bacteria</taxon>
        <taxon>Bacillati</taxon>
        <taxon>Actinomycetota</taxon>
        <taxon>Actinomycetes</taxon>
        <taxon>Kitasatosporales</taxon>
        <taxon>Streptomycetaceae</taxon>
        <taxon>Streptomyces</taxon>
    </lineage>
</organism>
<reference evidence="1" key="1">
    <citation type="submission" date="2021-03" db="EMBL/GenBank/DDBJ databases">
        <title>Streptomyces poriferae sp. nov., a novel marine sponge-derived Actinobacteria species with anti-MRSA activity.</title>
        <authorList>
            <person name="Sandoval-Powers M."/>
            <person name="Kralova S."/>
            <person name="Nguyen G.-S."/>
            <person name="Fawwal D."/>
            <person name="Degnes K."/>
            <person name="Klinkenberg G."/>
            <person name="Sletta H."/>
            <person name="Wentzel A."/>
            <person name="Liles M.R."/>
        </authorList>
    </citation>
    <scope>NUCLEOTIDE SEQUENCE</scope>
    <source>
        <strain evidence="1">DSM 41794</strain>
    </source>
</reference>
<dbReference type="Proteomes" id="UP000664167">
    <property type="component" value="Unassembled WGS sequence"/>
</dbReference>
<evidence type="ECO:0000313" key="2">
    <source>
        <dbReference type="Proteomes" id="UP000664167"/>
    </source>
</evidence>
<accession>A0A939F6J4</accession>